<accession>A0A1I1ESD6</accession>
<gene>
    <name evidence="1" type="ORF">SAMN04488102_101328</name>
</gene>
<reference evidence="2" key="1">
    <citation type="submission" date="2016-10" db="EMBL/GenBank/DDBJ databases">
        <authorList>
            <person name="Varghese N."/>
            <person name="Submissions S."/>
        </authorList>
    </citation>
    <scope>NUCLEOTIDE SEQUENCE [LARGE SCALE GENOMIC DNA]</scope>
    <source>
        <strain evidence="2">DSM 23664</strain>
    </source>
</reference>
<dbReference type="STRING" id="753702.SAMN04488102_101328"/>
<protein>
    <recommendedName>
        <fullName evidence="3">Peptidase S24-like</fullName>
    </recommendedName>
</protein>
<name>A0A1I1ESD6_9LACT</name>
<dbReference type="Gene3D" id="2.10.109.10">
    <property type="entry name" value="Umud Fragment, subunit A"/>
    <property type="match status" value="1"/>
</dbReference>
<dbReference type="SUPFAM" id="SSF51306">
    <property type="entry name" value="LexA/Signal peptidase"/>
    <property type="match status" value="1"/>
</dbReference>
<sequence length="125" mass="14089">MHLIINTPKLNIDDLILLEVTTTDDNPYFSNGSLIAVDTNIKPDFWSTLQDGDFITIESNGLTSEKEMTVRVTKSNDTFILKSTSSYFDFKKELTLDELDSIKVIGKVVFNFNSFDNDVALGKLK</sequence>
<evidence type="ECO:0008006" key="3">
    <source>
        <dbReference type="Google" id="ProtNLM"/>
    </source>
</evidence>
<organism evidence="1 2">
    <name type="scientific">Alkalibacterium subtropicum</name>
    <dbReference type="NCBI Taxonomy" id="753702"/>
    <lineage>
        <taxon>Bacteria</taxon>
        <taxon>Bacillati</taxon>
        <taxon>Bacillota</taxon>
        <taxon>Bacilli</taxon>
        <taxon>Lactobacillales</taxon>
        <taxon>Carnobacteriaceae</taxon>
        <taxon>Alkalibacterium</taxon>
    </lineage>
</organism>
<dbReference type="EMBL" id="FOLT01000001">
    <property type="protein sequence ID" value="SFB90001.1"/>
    <property type="molecule type" value="Genomic_DNA"/>
</dbReference>
<dbReference type="InterPro" id="IPR036286">
    <property type="entry name" value="LexA/Signal_pep-like_sf"/>
</dbReference>
<dbReference type="Proteomes" id="UP000199612">
    <property type="component" value="Unassembled WGS sequence"/>
</dbReference>
<dbReference type="AlphaFoldDB" id="A0A1I1ESD6"/>
<dbReference type="OrthoDB" id="194368at2"/>
<dbReference type="RefSeq" id="WP_091528115.1">
    <property type="nucleotide sequence ID" value="NZ_FOLT01000001.1"/>
</dbReference>
<keyword evidence="2" id="KW-1185">Reference proteome</keyword>
<proteinExistence type="predicted"/>
<evidence type="ECO:0000313" key="2">
    <source>
        <dbReference type="Proteomes" id="UP000199612"/>
    </source>
</evidence>
<evidence type="ECO:0000313" key="1">
    <source>
        <dbReference type="EMBL" id="SFB90001.1"/>
    </source>
</evidence>